<proteinExistence type="predicted"/>
<evidence type="ECO:0000256" key="1">
    <source>
        <dbReference type="SAM" id="Phobius"/>
    </source>
</evidence>
<keyword evidence="1" id="KW-0812">Transmembrane</keyword>
<dbReference type="OrthoDB" id="342897at2157"/>
<accession>A0A8J7R920</accession>
<organism evidence="2 3">
    <name type="scientific">Halorubrum trapanicum</name>
    <dbReference type="NCBI Taxonomy" id="29284"/>
    <lineage>
        <taxon>Archaea</taxon>
        <taxon>Methanobacteriati</taxon>
        <taxon>Methanobacteriota</taxon>
        <taxon>Stenosarchaea group</taxon>
        <taxon>Halobacteria</taxon>
        <taxon>Halobacteriales</taxon>
        <taxon>Haloferacaceae</taxon>
        <taxon>Halorubrum</taxon>
    </lineage>
</organism>
<sequence length="73" mass="8352">MTDLVVWLLALLVFLQLPVSLLVRYDAKRLGLKQPVKYELGIVVPTAGFVVLLYYLANRRELPKAEEESPPER</sequence>
<name>A0A8J7R920_9EURY</name>
<dbReference type="Proteomes" id="UP000770586">
    <property type="component" value="Unassembled WGS sequence"/>
</dbReference>
<evidence type="ECO:0000313" key="2">
    <source>
        <dbReference type="EMBL" id="MBP1901863.1"/>
    </source>
</evidence>
<dbReference type="RefSeq" id="WP_209546257.1">
    <property type="nucleotide sequence ID" value="NZ_BAAADX010000002.1"/>
</dbReference>
<feature type="transmembrane region" description="Helical" evidence="1">
    <location>
        <begin position="40"/>
        <end position="57"/>
    </location>
</feature>
<evidence type="ECO:0000313" key="3">
    <source>
        <dbReference type="Proteomes" id="UP000770586"/>
    </source>
</evidence>
<reference evidence="2 3" key="1">
    <citation type="submission" date="2021-03" db="EMBL/GenBank/DDBJ databases">
        <title>Genomic Encyclopedia of Type Strains, Phase IV (KMG-IV): sequencing the most valuable type-strain genomes for metagenomic binning, comparative biology and taxonomic classification.</title>
        <authorList>
            <person name="Goeker M."/>
        </authorList>
    </citation>
    <scope>NUCLEOTIDE SEQUENCE [LARGE SCALE GENOMIC DNA]</scope>
    <source>
        <strain evidence="2 3">DSM 12287</strain>
    </source>
</reference>
<keyword evidence="1" id="KW-1133">Transmembrane helix</keyword>
<comment type="caution">
    <text evidence="2">The sequence shown here is derived from an EMBL/GenBank/DDBJ whole genome shotgun (WGS) entry which is preliminary data.</text>
</comment>
<protein>
    <submittedName>
        <fullName evidence="2">Uncharacterized protein</fullName>
    </submittedName>
</protein>
<gene>
    <name evidence="2" type="ORF">J2744_001541</name>
</gene>
<keyword evidence="1" id="KW-0472">Membrane</keyword>
<keyword evidence="3" id="KW-1185">Reference proteome</keyword>
<dbReference type="AlphaFoldDB" id="A0A8J7R920"/>
<dbReference type="EMBL" id="JAGGKE010000005">
    <property type="protein sequence ID" value="MBP1901863.1"/>
    <property type="molecule type" value="Genomic_DNA"/>
</dbReference>